<evidence type="ECO:0000259" key="2">
    <source>
        <dbReference type="Pfam" id="PF14319"/>
    </source>
</evidence>
<dbReference type="AlphaFoldDB" id="A0A9D7FBT0"/>
<dbReference type="PANTHER" id="PTHR37023">
    <property type="entry name" value="TRANSPOSASE"/>
    <property type="match status" value="1"/>
</dbReference>
<sequence>MAEVLRTFGPAWLASHTLSARVAKVWRALVVCRTAALGGHVETCASCGKVRHVYHSCRNRHCPTCQTRAKDAWLRARRQELLPVPYFHLVFTVPHALNNLMGRHARGLYECLFAAVSETLTEFAANPRHLGGEAAFSLILHTWQQDLGRHVHLHALVAGGALTQGGGWKTPKRGFLFPVKALSKVFRGKFMARLDALRSKEGWRVDAQLGGTPWRDLKRALYLHDWVVYAKQPLGGPAQVLEYLGRYTHRVAISNERIVGIDEGQVAFRVRADPSSGKKRVMHLPGPAFIERFFLHVLPNGFKRIRHYGLLAPAHKTRRLAQARSALAAPTPEPEVIESVAEFMERVAGIDWTRCPACAGHFVVTAVITPQRLHGPLAHGPP</sequence>
<feature type="domain" description="Transposase zinc-binding" evidence="2">
    <location>
        <begin position="5"/>
        <end position="93"/>
    </location>
</feature>
<proteinExistence type="predicted"/>
<reference evidence="3" key="1">
    <citation type="submission" date="2020-10" db="EMBL/GenBank/DDBJ databases">
        <title>Connecting structure to function with the recovery of over 1000 high-quality activated sludge metagenome-assembled genomes encoding full-length rRNA genes using long-read sequencing.</title>
        <authorList>
            <person name="Singleton C.M."/>
            <person name="Petriglieri F."/>
            <person name="Kristensen J.M."/>
            <person name="Kirkegaard R.H."/>
            <person name="Michaelsen T.Y."/>
            <person name="Andersen M.H."/>
            <person name="Karst S.M."/>
            <person name="Dueholm M.S."/>
            <person name="Nielsen P.H."/>
            <person name="Albertsen M."/>
        </authorList>
    </citation>
    <scope>NUCLEOTIDE SEQUENCE</scope>
    <source>
        <strain evidence="3">EsbW_18-Q3-R4-48_MAXAC.044</strain>
    </source>
</reference>
<evidence type="ECO:0000313" key="3">
    <source>
        <dbReference type="EMBL" id="MBK7422160.1"/>
    </source>
</evidence>
<dbReference type="InterPro" id="IPR026889">
    <property type="entry name" value="Zn_Tnp"/>
</dbReference>
<dbReference type="InterPro" id="IPR007069">
    <property type="entry name" value="Transposase_32"/>
</dbReference>
<protein>
    <submittedName>
        <fullName evidence="3">IS91 family transposase</fullName>
    </submittedName>
</protein>
<dbReference type="NCBIfam" id="NF033538">
    <property type="entry name" value="transpos_IS91"/>
    <property type="match status" value="1"/>
</dbReference>
<dbReference type="InterPro" id="IPR054832">
    <property type="entry name" value="transpos_IS91"/>
</dbReference>
<comment type="caution">
    <text evidence="3">The sequence shown here is derived from an EMBL/GenBank/DDBJ whole genome shotgun (WGS) entry which is preliminary data.</text>
</comment>
<name>A0A9D7FBT0_9RHOO</name>
<dbReference type="GO" id="GO:0004803">
    <property type="term" value="F:transposase activity"/>
    <property type="evidence" value="ECO:0007669"/>
    <property type="project" value="InterPro"/>
</dbReference>
<dbReference type="PANTHER" id="PTHR37023:SF1">
    <property type="entry name" value="ISSOD25 TRANSPOSASE TNPA_ISSOD25"/>
    <property type="match status" value="1"/>
</dbReference>
<gene>
    <name evidence="3" type="ORF">IPJ48_03120</name>
</gene>
<organism evidence="3 4">
    <name type="scientific">Candidatus Propionivibrio dominans</name>
    <dbReference type="NCBI Taxonomy" id="2954373"/>
    <lineage>
        <taxon>Bacteria</taxon>
        <taxon>Pseudomonadati</taxon>
        <taxon>Pseudomonadota</taxon>
        <taxon>Betaproteobacteria</taxon>
        <taxon>Rhodocyclales</taxon>
        <taxon>Rhodocyclaceae</taxon>
        <taxon>Propionivibrio</taxon>
    </lineage>
</organism>
<dbReference type="Pfam" id="PF14319">
    <property type="entry name" value="Zn_Tnp_IS91"/>
    <property type="match status" value="1"/>
</dbReference>
<evidence type="ECO:0000313" key="4">
    <source>
        <dbReference type="Proteomes" id="UP000886602"/>
    </source>
</evidence>
<dbReference type="GO" id="GO:0003677">
    <property type="term" value="F:DNA binding"/>
    <property type="evidence" value="ECO:0007669"/>
    <property type="project" value="InterPro"/>
</dbReference>
<dbReference type="GO" id="GO:0006313">
    <property type="term" value="P:DNA transposition"/>
    <property type="evidence" value="ECO:0007669"/>
    <property type="project" value="InterPro"/>
</dbReference>
<evidence type="ECO:0000259" key="1">
    <source>
        <dbReference type="Pfam" id="PF04986"/>
    </source>
</evidence>
<dbReference type="Proteomes" id="UP000886602">
    <property type="component" value="Unassembled WGS sequence"/>
</dbReference>
<dbReference type="EMBL" id="JADJNC010000004">
    <property type="protein sequence ID" value="MBK7422160.1"/>
    <property type="molecule type" value="Genomic_DNA"/>
</dbReference>
<dbReference type="Pfam" id="PF04986">
    <property type="entry name" value="Y2_Tnp"/>
    <property type="match status" value="1"/>
</dbReference>
<accession>A0A9D7FBT0</accession>
<feature type="domain" description="Transposase IS801/IS1294" evidence="1">
    <location>
        <begin position="138"/>
        <end position="315"/>
    </location>
</feature>